<name>A0A4Z0PR43_9BACT</name>
<accession>A0A4Z0PR43</accession>
<evidence type="ECO:0000313" key="2">
    <source>
        <dbReference type="Proteomes" id="UP000297739"/>
    </source>
</evidence>
<sequence>MKRSYTTILSAVALLLGTGILGGCEKNKEAAPREKVVLGEQNARREDVVSEEMFGEVLEGAASMMTDQEHIFIKKADGGTIFSLVTDELVEPATEAKTVCSSKQVTWAFAGCVKNYVIANGCGMLQHGSNGWTLSNCPN</sequence>
<dbReference type="EMBL" id="SRLD01000002">
    <property type="protein sequence ID" value="TGE19786.1"/>
    <property type="molecule type" value="Genomic_DNA"/>
</dbReference>
<dbReference type="Proteomes" id="UP000297739">
    <property type="component" value="Unassembled WGS sequence"/>
</dbReference>
<dbReference type="AlphaFoldDB" id="A0A4Z0PR43"/>
<protein>
    <submittedName>
        <fullName evidence="1">Uncharacterized protein</fullName>
    </submittedName>
</protein>
<gene>
    <name evidence="1" type="ORF">E5J99_01410</name>
</gene>
<dbReference type="PROSITE" id="PS51257">
    <property type="entry name" value="PROKAR_LIPOPROTEIN"/>
    <property type="match status" value="1"/>
</dbReference>
<comment type="caution">
    <text evidence="1">The sequence shown here is derived from an EMBL/GenBank/DDBJ whole genome shotgun (WGS) entry which is preliminary data.</text>
</comment>
<organism evidence="1 2">
    <name type="scientific">Hymenobacter elongatus</name>
    <dbReference type="NCBI Taxonomy" id="877208"/>
    <lineage>
        <taxon>Bacteria</taxon>
        <taxon>Pseudomonadati</taxon>
        <taxon>Bacteroidota</taxon>
        <taxon>Cytophagia</taxon>
        <taxon>Cytophagales</taxon>
        <taxon>Hymenobacteraceae</taxon>
        <taxon>Hymenobacter</taxon>
    </lineage>
</organism>
<proteinExistence type="predicted"/>
<evidence type="ECO:0000313" key="1">
    <source>
        <dbReference type="EMBL" id="TGE19786.1"/>
    </source>
</evidence>
<reference evidence="1 2" key="1">
    <citation type="submission" date="2019-04" db="EMBL/GenBank/DDBJ databases">
        <authorList>
            <person name="Feng G."/>
            <person name="Zhang J."/>
            <person name="Zhu H."/>
        </authorList>
    </citation>
    <scope>NUCLEOTIDE SEQUENCE [LARGE SCALE GENOMIC DNA]</scope>
    <source>
        <strain evidence="1 2">JCM 17223</strain>
    </source>
</reference>
<keyword evidence="2" id="KW-1185">Reference proteome</keyword>
<dbReference type="RefSeq" id="WP_135495934.1">
    <property type="nucleotide sequence ID" value="NZ_SRLD01000002.1"/>
</dbReference>